<accession>A0AAD7MRT0</accession>
<keyword evidence="1" id="KW-0732">Signal</keyword>
<comment type="caution">
    <text evidence="2">The sequence shown here is derived from an EMBL/GenBank/DDBJ whole genome shotgun (WGS) entry which is preliminary data.</text>
</comment>
<organism evidence="2 3">
    <name type="scientific">Mycena metata</name>
    <dbReference type="NCBI Taxonomy" id="1033252"/>
    <lineage>
        <taxon>Eukaryota</taxon>
        <taxon>Fungi</taxon>
        <taxon>Dikarya</taxon>
        <taxon>Basidiomycota</taxon>
        <taxon>Agaricomycotina</taxon>
        <taxon>Agaricomycetes</taxon>
        <taxon>Agaricomycetidae</taxon>
        <taxon>Agaricales</taxon>
        <taxon>Marasmiineae</taxon>
        <taxon>Mycenaceae</taxon>
        <taxon>Mycena</taxon>
    </lineage>
</organism>
<proteinExistence type="predicted"/>
<protein>
    <submittedName>
        <fullName evidence="2">Uncharacterized protein</fullName>
    </submittedName>
</protein>
<sequence length="141" mass="15973">MRTSTIFAALLTMAVASYAAPLEPTARSTIHDLKSFHTASHADQQAFLLALDPKTWTFTDAELARIAKQPRVARLLNGRELTMQDMRNWLVYFDKKHGETKEEGEVGFMFGGEGFCVSGYFYGYFYGLPKFQRGLRDTTKC</sequence>
<feature type="signal peptide" evidence="1">
    <location>
        <begin position="1"/>
        <end position="19"/>
    </location>
</feature>
<dbReference type="Proteomes" id="UP001215598">
    <property type="component" value="Unassembled WGS sequence"/>
</dbReference>
<feature type="chain" id="PRO_5042154544" evidence="1">
    <location>
        <begin position="20"/>
        <end position="141"/>
    </location>
</feature>
<evidence type="ECO:0000313" key="2">
    <source>
        <dbReference type="EMBL" id="KAJ7729170.1"/>
    </source>
</evidence>
<keyword evidence="3" id="KW-1185">Reference proteome</keyword>
<evidence type="ECO:0000256" key="1">
    <source>
        <dbReference type="SAM" id="SignalP"/>
    </source>
</evidence>
<gene>
    <name evidence="2" type="ORF">B0H16DRAFT_1470146</name>
</gene>
<name>A0AAD7MRT0_9AGAR</name>
<dbReference type="EMBL" id="JARKIB010000167">
    <property type="protein sequence ID" value="KAJ7729170.1"/>
    <property type="molecule type" value="Genomic_DNA"/>
</dbReference>
<evidence type="ECO:0000313" key="3">
    <source>
        <dbReference type="Proteomes" id="UP001215598"/>
    </source>
</evidence>
<dbReference type="AlphaFoldDB" id="A0AAD7MRT0"/>
<reference evidence="2" key="1">
    <citation type="submission" date="2023-03" db="EMBL/GenBank/DDBJ databases">
        <title>Massive genome expansion in bonnet fungi (Mycena s.s.) driven by repeated elements and novel gene families across ecological guilds.</title>
        <authorList>
            <consortium name="Lawrence Berkeley National Laboratory"/>
            <person name="Harder C.B."/>
            <person name="Miyauchi S."/>
            <person name="Viragh M."/>
            <person name="Kuo A."/>
            <person name="Thoen E."/>
            <person name="Andreopoulos B."/>
            <person name="Lu D."/>
            <person name="Skrede I."/>
            <person name="Drula E."/>
            <person name="Henrissat B."/>
            <person name="Morin E."/>
            <person name="Kohler A."/>
            <person name="Barry K."/>
            <person name="LaButti K."/>
            <person name="Morin E."/>
            <person name="Salamov A."/>
            <person name="Lipzen A."/>
            <person name="Mereny Z."/>
            <person name="Hegedus B."/>
            <person name="Baldrian P."/>
            <person name="Stursova M."/>
            <person name="Weitz H."/>
            <person name="Taylor A."/>
            <person name="Grigoriev I.V."/>
            <person name="Nagy L.G."/>
            <person name="Martin F."/>
            <person name="Kauserud H."/>
        </authorList>
    </citation>
    <scope>NUCLEOTIDE SEQUENCE</scope>
    <source>
        <strain evidence="2">CBHHK182m</strain>
    </source>
</reference>